<dbReference type="AlphaFoldDB" id="A0A5J6Z6Z6"/>
<organism evidence="2 3">
    <name type="scientific">Corynebacterium urogenitale</name>
    <dbReference type="NCBI Taxonomy" id="2487892"/>
    <lineage>
        <taxon>Bacteria</taxon>
        <taxon>Bacillati</taxon>
        <taxon>Actinomycetota</taxon>
        <taxon>Actinomycetes</taxon>
        <taxon>Mycobacteriales</taxon>
        <taxon>Corynebacteriaceae</taxon>
        <taxon>Corynebacterium</taxon>
    </lineage>
</organism>
<dbReference type="Proteomes" id="UP000326711">
    <property type="component" value="Chromosome"/>
</dbReference>
<dbReference type="KEGG" id="cuo:CUROG_00020"/>
<name>A0A5J6Z6Z6_9CORY</name>
<sequence length="198" mass="22141">MLMSVMPVLVVLMSNQDEPQDRHLDPVAQAVAAVRRAGGQPTGDLPPVASKKRMRDTRGKGPNVHKRPTGQDGRADRSYRDPAQFHDLIQKTIGRFGWAEDFAIGSVMNSWEEIVGPTVAERTTPVRFNKSKRELVIQCDSTSWATQLRFMKTQILEAIERLAGEDLVREVKILAPDLGPKPKGRFRVKGRGPRDDYG</sequence>
<accession>A0A5J6Z6Z6</accession>
<dbReference type="PANTHER" id="PTHR36456:SF1">
    <property type="entry name" value="UPF0232 PROTEIN SCO3875"/>
    <property type="match status" value="1"/>
</dbReference>
<evidence type="ECO:0000313" key="2">
    <source>
        <dbReference type="EMBL" id="QFQ01413.1"/>
    </source>
</evidence>
<dbReference type="EMBL" id="CP045032">
    <property type="protein sequence ID" value="QFQ01413.1"/>
    <property type="molecule type" value="Genomic_DNA"/>
</dbReference>
<evidence type="ECO:0008006" key="4">
    <source>
        <dbReference type="Google" id="ProtNLM"/>
    </source>
</evidence>
<dbReference type="PANTHER" id="PTHR36456">
    <property type="entry name" value="UPF0232 PROTEIN SCO3875"/>
    <property type="match status" value="1"/>
</dbReference>
<keyword evidence="3" id="KW-1185">Reference proteome</keyword>
<evidence type="ECO:0000256" key="1">
    <source>
        <dbReference type="SAM" id="MobiDB-lite"/>
    </source>
</evidence>
<evidence type="ECO:0000313" key="3">
    <source>
        <dbReference type="Proteomes" id="UP000326711"/>
    </source>
</evidence>
<proteinExistence type="predicted"/>
<feature type="region of interest" description="Disordered" evidence="1">
    <location>
        <begin position="36"/>
        <end position="80"/>
    </location>
</feature>
<dbReference type="InterPro" id="IPR007922">
    <property type="entry name" value="DciA-like"/>
</dbReference>
<dbReference type="Pfam" id="PF05258">
    <property type="entry name" value="DciA"/>
    <property type="match status" value="1"/>
</dbReference>
<reference evidence="3" key="1">
    <citation type="submission" date="2019-10" db="EMBL/GenBank/DDBJ databases">
        <title>Complete genome sequence of Corynebacterium urogenitalis DSM 108747, isolated from the genital tract of a cow.</title>
        <authorList>
            <person name="Ruckert C."/>
            <person name="Ballas P."/>
            <person name="Wagener K."/>
            <person name="Drillich M."/>
            <person name="Kaempfer P."/>
            <person name="Busse H.-J."/>
            <person name="Ehling-Schulz M."/>
        </authorList>
    </citation>
    <scope>NUCLEOTIDE SEQUENCE [LARGE SCALE GENOMIC DNA]</scope>
    <source>
        <strain evidence="3">LMM 1652</strain>
    </source>
</reference>
<protein>
    <recommendedName>
        <fullName evidence="4">DUF721 domain-containing protein</fullName>
    </recommendedName>
</protein>
<gene>
    <name evidence="2" type="ORF">CUROG_00020</name>
</gene>